<dbReference type="InterPro" id="IPR011042">
    <property type="entry name" value="6-blade_b-propeller_TolB-like"/>
</dbReference>
<proteinExistence type="predicted"/>
<organism evidence="3">
    <name type="scientific">hydrothermal vent metagenome</name>
    <dbReference type="NCBI Taxonomy" id="652676"/>
    <lineage>
        <taxon>unclassified sequences</taxon>
        <taxon>metagenomes</taxon>
        <taxon>ecological metagenomes</taxon>
    </lineage>
</organism>
<protein>
    <recommendedName>
        <fullName evidence="2">SMP-30/Gluconolactonase/LRE-like region domain-containing protein</fullName>
    </recommendedName>
</protein>
<dbReference type="InterPro" id="IPR013658">
    <property type="entry name" value="SGL"/>
</dbReference>
<dbReference type="GO" id="GO:0061630">
    <property type="term" value="F:ubiquitin protein ligase activity"/>
    <property type="evidence" value="ECO:0007669"/>
    <property type="project" value="TreeGrafter"/>
</dbReference>
<name>A0A160VA80_9ZZZZ</name>
<dbReference type="Pfam" id="PF01436">
    <property type="entry name" value="NHL"/>
    <property type="match status" value="1"/>
</dbReference>
<dbReference type="GO" id="GO:0043161">
    <property type="term" value="P:proteasome-mediated ubiquitin-dependent protein catabolic process"/>
    <property type="evidence" value="ECO:0007669"/>
    <property type="project" value="TreeGrafter"/>
</dbReference>
<dbReference type="PANTHER" id="PTHR24104:SF25">
    <property type="entry name" value="PROTEIN LIN-41"/>
    <property type="match status" value="1"/>
</dbReference>
<evidence type="ECO:0000259" key="2">
    <source>
        <dbReference type="Pfam" id="PF08450"/>
    </source>
</evidence>
<dbReference type="SUPFAM" id="SSF101898">
    <property type="entry name" value="NHL repeat"/>
    <property type="match status" value="1"/>
</dbReference>
<dbReference type="PROSITE" id="PS51125">
    <property type="entry name" value="NHL"/>
    <property type="match status" value="4"/>
</dbReference>
<evidence type="ECO:0000313" key="3">
    <source>
        <dbReference type="EMBL" id="CUV03061.1"/>
    </source>
</evidence>
<feature type="domain" description="SMP-30/Gluconolactonase/LRE-like region" evidence="2">
    <location>
        <begin position="131"/>
        <end position="219"/>
    </location>
</feature>
<dbReference type="GO" id="GO:0000209">
    <property type="term" value="P:protein polyubiquitination"/>
    <property type="evidence" value="ECO:0007669"/>
    <property type="project" value="TreeGrafter"/>
</dbReference>
<accession>A0A160VA80</accession>
<evidence type="ECO:0000256" key="1">
    <source>
        <dbReference type="ARBA" id="ARBA00022737"/>
    </source>
</evidence>
<dbReference type="Gene3D" id="2.120.10.30">
    <property type="entry name" value="TolB, C-terminal domain"/>
    <property type="match status" value="3"/>
</dbReference>
<dbReference type="Pfam" id="PF08450">
    <property type="entry name" value="SGL"/>
    <property type="match status" value="1"/>
</dbReference>
<gene>
    <name evidence="3" type="ORF">MGWOODY_Clf854</name>
</gene>
<dbReference type="AlphaFoldDB" id="A0A160VA80"/>
<dbReference type="InterPro" id="IPR050952">
    <property type="entry name" value="TRIM-NHL_E3_ligases"/>
</dbReference>
<dbReference type="CDD" id="cd05819">
    <property type="entry name" value="NHL"/>
    <property type="match status" value="1"/>
</dbReference>
<dbReference type="EMBL" id="FAXA01000350">
    <property type="protein sequence ID" value="CUV03061.1"/>
    <property type="molecule type" value="Genomic_DNA"/>
</dbReference>
<dbReference type="PANTHER" id="PTHR24104">
    <property type="entry name" value="E3 UBIQUITIN-PROTEIN LIGASE NHLRC1-RELATED"/>
    <property type="match status" value="1"/>
</dbReference>
<reference evidence="3" key="1">
    <citation type="submission" date="2015-10" db="EMBL/GenBank/DDBJ databases">
        <authorList>
            <person name="Gilbert D.G."/>
        </authorList>
    </citation>
    <scope>NUCLEOTIDE SEQUENCE</scope>
</reference>
<keyword evidence="1" id="KW-0677">Repeat</keyword>
<dbReference type="InterPro" id="IPR001258">
    <property type="entry name" value="NHL_repeat"/>
</dbReference>
<dbReference type="GO" id="GO:0008270">
    <property type="term" value="F:zinc ion binding"/>
    <property type="evidence" value="ECO:0007669"/>
    <property type="project" value="UniProtKB-KW"/>
</dbReference>
<sequence>MASVFLGINDRAFTYESTAGRQEHVGTGLRYPVDFALTSDEVAYIVNKGREDRPDGTRLTIMKLGEEGEEYISTFGSHGEGKGQFIWPTGIALDKDTNVYVTDEWLNRITKYDRDGEYITHWGAQGSGDGDVDRPSGIAIGKDETLYIVDSRNNRVQKFGLDGKFLGKFGSAGSADGQFNLPWGICLDNDDNIFVADWRNDRVQSFTSDGKWLASFGTPGTGGDCYNARVKGGITYSHASVGQFNRPTGVCVDQDGDIYIADWLNNRVQVLTPDGRFITEFTGDGHLSNMGIAKLRSNPDMIRQRNSIRNFTPERVLWAPCAVRMGQNNRVIIADTTRHRFQIYRKNSEPVLV</sequence>